<dbReference type="Proteomes" id="UP000059680">
    <property type="component" value="Chromosome 3"/>
</dbReference>
<dbReference type="EMBL" id="AP014959">
    <property type="protein sequence ID" value="BAS85582.1"/>
    <property type="molecule type" value="Genomic_DNA"/>
</dbReference>
<organism evidence="2 3">
    <name type="scientific">Oryza sativa subsp. japonica</name>
    <name type="common">Rice</name>
    <dbReference type="NCBI Taxonomy" id="39947"/>
    <lineage>
        <taxon>Eukaryota</taxon>
        <taxon>Viridiplantae</taxon>
        <taxon>Streptophyta</taxon>
        <taxon>Embryophyta</taxon>
        <taxon>Tracheophyta</taxon>
        <taxon>Spermatophyta</taxon>
        <taxon>Magnoliopsida</taxon>
        <taxon>Liliopsida</taxon>
        <taxon>Poales</taxon>
        <taxon>Poaceae</taxon>
        <taxon>BOP clade</taxon>
        <taxon>Oryzoideae</taxon>
        <taxon>Oryzeae</taxon>
        <taxon>Oryzinae</taxon>
        <taxon>Oryza</taxon>
        <taxon>Oryza sativa</taxon>
    </lineage>
</organism>
<gene>
    <name evidence="2" type="ordered locus">Os03g0659350</name>
    <name evidence="2" type="ORF">OSNPB_030659350</name>
</gene>
<sequence length="145" mass="15356">GALTIGVEEEDLARAPVGLRLLEHVRAPGLQPGEEPVVVGDGEGEVVAPGQLRGRGARGARGDGRGRRRGVALDDVERDAGRPREAEPGDLEGRVVRGGDPLEAEHLLVEGGEAAHVVGLPRDVVELQRGHRGERAERERERSAA</sequence>
<feature type="region of interest" description="Disordered" evidence="1">
    <location>
        <begin position="30"/>
        <end position="97"/>
    </location>
</feature>
<reference evidence="3" key="1">
    <citation type="journal article" date="2005" name="Nature">
        <title>The map-based sequence of the rice genome.</title>
        <authorList>
            <consortium name="International rice genome sequencing project (IRGSP)"/>
            <person name="Matsumoto T."/>
            <person name="Wu J."/>
            <person name="Kanamori H."/>
            <person name="Katayose Y."/>
            <person name="Fujisawa M."/>
            <person name="Namiki N."/>
            <person name="Mizuno H."/>
            <person name="Yamamoto K."/>
            <person name="Antonio B.A."/>
            <person name="Baba T."/>
            <person name="Sakata K."/>
            <person name="Nagamura Y."/>
            <person name="Aoki H."/>
            <person name="Arikawa K."/>
            <person name="Arita K."/>
            <person name="Bito T."/>
            <person name="Chiden Y."/>
            <person name="Fujitsuka N."/>
            <person name="Fukunaka R."/>
            <person name="Hamada M."/>
            <person name="Harada C."/>
            <person name="Hayashi A."/>
            <person name="Hijishita S."/>
            <person name="Honda M."/>
            <person name="Hosokawa S."/>
            <person name="Ichikawa Y."/>
            <person name="Idonuma A."/>
            <person name="Iijima M."/>
            <person name="Ikeda M."/>
            <person name="Ikeno M."/>
            <person name="Ito K."/>
            <person name="Ito S."/>
            <person name="Ito T."/>
            <person name="Ito Y."/>
            <person name="Ito Y."/>
            <person name="Iwabuchi A."/>
            <person name="Kamiya K."/>
            <person name="Karasawa W."/>
            <person name="Kurita K."/>
            <person name="Katagiri S."/>
            <person name="Kikuta A."/>
            <person name="Kobayashi H."/>
            <person name="Kobayashi N."/>
            <person name="Machita K."/>
            <person name="Maehara T."/>
            <person name="Masukawa M."/>
            <person name="Mizubayashi T."/>
            <person name="Mukai Y."/>
            <person name="Nagasaki H."/>
            <person name="Nagata Y."/>
            <person name="Naito S."/>
            <person name="Nakashima M."/>
            <person name="Nakama Y."/>
            <person name="Nakamichi Y."/>
            <person name="Nakamura M."/>
            <person name="Meguro A."/>
            <person name="Negishi M."/>
            <person name="Ohta I."/>
            <person name="Ohta T."/>
            <person name="Okamoto M."/>
            <person name="Ono N."/>
            <person name="Saji S."/>
            <person name="Sakaguchi M."/>
            <person name="Sakai K."/>
            <person name="Shibata M."/>
            <person name="Shimokawa T."/>
            <person name="Song J."/>
            <person name="Takazaki Y."/>
            <person name="Terasawa K."/>
            <person name="Tsugane M."/>
            <person name="Tsuji K."/>
            <person name="Ueda S."/>
            <person name="Waki K."/>
            <person name="Yamagata H."/>
            <person name="Yamamoto M."/>
            <person name="Yamamoto S."/>
            <person name="Yamane H."/>
            <person name="Yoshiki S."/>
            <person name="Yoshihara R."/>
            <person name="Yukawa K."/>
            <person name="Zhong H."/>
            <person name="Yano M."/>
            <person name="Yuan Q."/>
            <person name="Ouyang S."/>
            <person name="Liu J."/>
            <person name="Jones K.M."/>
            <person name="Gansberger K."/>
            <person name="Moffat K."/>
            <person name="Hill J."/>
            <person name="Bera J."/>
            <person name="Fadrosh D."/>
            <person name="Jin S."/>
            <person name="Johri S."/>
            <person name="Kim M."/>
            <person name="Overton L."/>
            <person name="Reardon M."/>
            <person name="Tsitrin T."/>
            <person name="Vuong H."/>
            <person name="Weaver B."/>
            <person name="Ciecko A."/>
            <person name="Tallon L."/>
            <person name="Jackson J."/>
            <person name="Pai G."/>
            <person name="Aken S.V."/>
            <person name="Utterback T."/>
            <person name="Reidmuller S."/>
            <person name="Feldblyum T."/>
            <person name="Hsiao J."/>
            <person name="Zismann V."/>
            <person name="Iobst S."/>
            <person name="de Vazeille A.R."/>
            <person name="Buell C.R."/>
            <person name="Ying K."/>
            <person name="Li Y."/>
            <person name="Lu T."/>
            <person name="Huang Y."/>
            <person name="Zhao Q."/>
            <person name="Feng Q."/>
            <person name="Zhang L."/>
            <person name="Zhu J."/>
            <person name="Weng Q."/>
            <person name="Mu J."/>
            <person name="Lu Y."/>
            <person name="Fan D."/>
            <person name="Liu Y."/>
            <person name="Guan J."/>
            <person name="Zhang Y."/>
            <person name="Yu S."/>
            <person name="Liu X."/>
            <person name="Zhang Y."/>
            <person name="Hong G."/>
            <person name="Han B."/>
            <person name="Choisne N."/>
            <person name="Demange N."/>
            <person name="Orjeda G."/>
            <person name="Samain S."/>
            <person name="Cattolico L."/>
            <person name="Pelletier E."/>
            <person name="Couloux A."/>
            <person name="Segurens B."/>
            <person name="Wincker P."/>
            <person name="D'Hont A."/>
            <person name="Scarpelli C."/>
            <person name="Weissenbach J."/>
            <person name="Salanoubat M."/>
            <person name="Quetier F."/>
            <person name="Yu Y."/>
            <person name="Kim H.R."/>
            <person name="Rambo T."/>
            <person name="Currie J."/>
            <person name="Collura K."/>
            <person name="Luo M."/>
            <person name="Yang T."/>
            <person name="Ammiraju J.S.S."/>
            <person name="Engler F."/>
            <person name="Soderlund C."/>
            <person name="Wing R.A."/>
            <person name="Palmer L.E."/>
            <person name="de la Bastide M."/>
            <person name="Spiegel L."/>
            <person name="Nascimento L."/>
            <person name="Zutavern T."/>
            <person name="O'Shaughnessy A."/>
            <person name="Dike S."/>
            <person name="Dedhia N."/>
            <person name="Preston R."/>
            <person name="Balija V."/>
            <person name="McCombie W.R."/>
            <person name="Chow T."/>
            <person name="Chen H."/>
            <person name="Chung M."/>
            <person name="Chen C."/>
            <person name="Shaw J."/>
            <person name="Wu H."/>
            <person name="Hsiao K."/>
            <person name="Chao Y."/>
            <person name="Chu M."/>
            <person name="Cheng C."/>
            <person name="Hour A."/>
            <person name="Lee P."/>
            <person name="Lin S."/>
            <person name="Lin Y."/>
            <person name="Liou J."/>
            <person name="Liu S."/>
            <person name="Hsing Y."/>
            <person name="Raghuvanshi S."/>
            <person name="Mohanty A."/>
            <person name="Bharti A.K."/>
            <person name="Gaur A."/>
            <person name="Gupta V."/>
            <person name="Kumar D."/>
            <person name="Ravi V."/>
            <person name="Vij S."/>
            <person name="Kapur A."/>
            <person name="Khurana P."/>
            <person name="Khurana P."/>
            <person name="Khurana J.P."/>
            <person name="Tyagi A.K."/>
            <person name="Gaikwad K."/>
            <person name="Singh A."/>
            <person name="Dalal V."/>
            <person name="Srivastava S."/>
            <person name="Dixit A."/>
            <person name="Pal A.K."/>
            <person name="Ghazi I.A."/>
            <person name="Yadav M."/>
            <person name="Pandit A."/>
            <person name="Bhargava A."/>
            <person name="Sureshbabu K."/>
            <person name="Batra K."/>
            <person name="Sharma T.R."/>
            <person name="Mohapatra T."/>
            <person name="Singh N.K."/>
            <person name="Messing J."/>
            <person name="Nelson A.B."/>
            <person name="Fuks G."/>
            <person name="Kavchok S."/>
            <person name="Keizer G."/>
            <person name="Linton E."/>
            <person name="Llaca V."/>
            <person name="Song R."/>
            <person name="Tanyolac B."/>
            <person name="Young S."/>
            <person name="Ho-Il K."/>
            <person name="Hahn J.H."/>
            <person name="Sangsakoo G."/>
            <person name="Vanavichit A."/>
            <person name="de Mattos Luiz.A.T."/>
            <person name="Zimmer P.D."/>
            <person name="Malone G."/>
            <person name="Dellagostin O."/>
            <person name="de Oliveira A.C."/>
            <person name="Bevan M."/>
            <person name="Bancroft I."/>
            <person name="Minx P."/>
            <person name="Cordum H."/>
            <person name="Wilson R."/>
            <person name="Cheng Z."/>
            <person name="Jin W."/>
            <person name="Jiang J."/>
            <person name="Leong S.A."/>
            <person name="Iwama H."/>
            <person name="Gojobori T."/>
            <person name="Itoh T."/>
            <person name="Niimura Y."/>
            <person name="Fujii Y."/>
            <person name="Habara T."/>
            <person name="Sakai H."/>
            <person name="Sato Y."/>
            <person name="Wilson G."/>
            <person name="Kumar K."/>
            <person name="McCouch S."/>
            <person name="Juretic N."/>
            <person name="Hoen D."/>
            <person name="Wright S."/>
            <person name="Bruskiewich R."/>
            <person name="Bureau T."/>
            <person name="Miyao A."/>
            <person name="Hirochika H."/>
            <person name="Nishikawa T."/>
            <person name="Kadowaki K."/>
            <person name="Sugiura M."/>
            <person name="Burr B."/>
            <person name="Sasaki T."/>
        </authorList>
    </citation>
    <scope>NUCLEOTIDE SEQUENCE [LARGE SCALE GENOMIC DNA]</scope>
    <source>
        <strain evidence="3">cv. Nipponbare</strain>
    </source>
</reference>
<evidence type="ECO:0000256" key="1">
    <source>
        <dbReference type="SAM" id="MobiDB-lite"/>
    </source>
</evidence>
<dbReference type="InParanoid" id="A0A0P0W195"/>
<accession>A0A0P0W195</accession>
<reference evidence="2 3" key="2">
    <citation type="journal article" date="2013" name="Plant Cell Physiol.">
        <title>Rice Annotation Project Database (RAP-DB): an integrative and interactive database for rice genomics.</title>
        <authorList>
            <person name="Sakai H."/>
            <person name="Lee S.S."/>
            <person name="Tanaka T."/>
            <person name="Numa H."/>
            <person name="Kim J."/>
            <person name="Kawahara Y."/>
            <person name="Wakimoto H."/>
            <person name="Yang C.C."/>
            <person name="Iwamoto M."/>
            <person name="Abe T."/>
            <person name="Yamada Y."/>
            <person name="Muto A."/>
            <person name="Inokuchi H."/>
            <person name="Ikemura T."/>
            <person name="Matsumoto T."/>
            <person name="Sasaki T."/>
            <person name="Itoh T."/>
        </authorList>
    </citation>
    <scope>NUCLEOTIDE SEQUENCE [LARGE SCALE GENOMIC DNA]</scope>
    <source>
        <strain evidence="3">cv. Nipponbare</strain>
    </source>
</reference>
<feature type="non-terminal residue" evidence="2">
    <location>
        <position position="1"/>
    </location>
</feature>
<dbReference type="Gramene" id="Os03t0659350-01">
    <property type="protein sequence ID" value="Os03t0659350-01"/>
    <property type="gene ID" value="Os03g0659350"/>
</dbReference>
<name>A0A0P0W195_ORYSJ</name>
<evidence type="ECO:0000313" key="2">
    <source>
        <dbReference type="EMBL" id="BAS85582.1"/>
    </source>
</evidence>
<keyword evidence="3" id="KW-1185">Reference proteome</keyword>
<reference evidence="2 3" key="3">
    <citation type="journal article" date="2013" name="Rice">
        <title>Improvement of the Oryza sativa Nipponbare reference genome using next generation sequence and optical map data.</title>
        <authorList>
            <person name="Kawahara Y."/>
            <person name="de la Bastide M."/>
            <person name="Hamilton J.P."/>
            <person name="Kanamori H."/>
            <person name="McCombie W.R."/>
            <person name="Ouyang S."/>
            <person name="Schwartz D.C."/>
            <person name="Tanaka T."/>
            <person name="Wu J."/>
            <person name="Zhou S."/>
            <person name="Childs K.L."/>
            <person name="Davidson R.M."/>
            <person name="Lin H."/>
            <person name="Quesada-Ocampo L."/>
            <person name="Vaillancourt B."/>
            <person name="Sakai H."/>
            <person name="Lee S.S."/>
            <person name="Kim J."/>
            <person name="Numa H."/>
            <person name="Itoh T."/>
            <person name="Buell C.R."/>
            <person name="Matsumoto T."/>
        </authorList>
    </citation>
    <scope>NUCLEOTIDE SEQUENCE [LARGE SCALE GENOMIC DNA]</scope>
    <source>
        <strain evidence="3">cv. Nipponbare</strain>
    </source>
</reference>
<feature type="region of interest" description="Disordered" evidence="1">
    <location>
        <begin position="124"/>
        <end position="145"/>
    </location>
</feature>
<feature type="compositionally biased region" description="Low complexity" evidence="1">
    <location>
        <begin position="32"/>
        <end position="50"/>
    </location>
</feature>
<proteinExistence type="predicted"/>
<dbReference type="PaxDb" id="39947-A0A0P0W195"/>
<protein>
    <submittedName>
        <fullName evidence="2">Os03g0659350 protein</fullName>
    </submittedName>
</protein>
<evidence type="ECO:0000313" key="3">
    <source>
        <dbReference type="Proteomes" id="UP000059680"/>
    </source>
</evidence>
<feature type="compositionally biased region" description="Basic and acidic residues" evidence="1">
    <location>
        <begin position="78"/>
        <end position="97"/>
    </location>
</feature>
<dbReference type="AlphaFoldDB" id="A0A0P0W195"/>